<comment type="caution">
    <text evidence="4">The sequence shown here is derived from an EMBL/GenBank/DDBJ whole genome shotgun (WGS) entry which is preliminary data.</text>
</comment>
<reference evidence="5" key="1">
    <citation type="journal article" date="2019" name="Int. J. Syst. Evol. Microbiol.">
        <title>The Global Catalogue of Microorganisms (GCM) 10K type strain sequencing project: providing services to taxonomists for standard genome sequencing and annotation.</title>
        <authorList>
            <consortium name="The Broad Institute Genomics Platform"/>
            <consortium name="The Broad Institute Genome Sequencing Center for Infectious Disease"/>
            <person name="Wu L."/>
            <person name="Ma J."/>
        </authorList>
    </citation>
    <scope>NUCLEOTIDE SEQUENCE [LARGE SCALE GENOMIC DNA]</scope>
    <source>
        <strain evidence="5">JCM 32105</strain>
    </source>
</reference>
<proteinExistence type="predicted"/>
<keyword evidence="5" id="KW-1185">Reference proteome</keyword>
<dbReference type="PANTHER" id="PTHR46401">
    <property type="entry name" value="GLYCOSYLTRANSFERASE WBBK-RELATED"/>
    <property type="match status" value="1"/>
</dbReference>
<feature type="domain" description="Glycosyltransferase subfamily 4-like N-terminal" evidence="3">
    <location>
        <begin position="51"/>
        <end position="117"/>
    </location>
</feature>
<evidence type="ECO:0000256" key="1">
    <source>
        <dbReference type="ARBA" id="ARBA00022679"/>
    </source>
</evidence>
<dbReference type="EMBL" id="BAABFA010000006">
    <property type="protein sequence ID" value="GAA4462034.1"/>
    <property type="molecule type" value="Genomic_DNA"/>
</dbReference>
<dbReference type="Pfam" id="PF13439">
    <property type="entry name" value="Glyco_transf_4"/>
    <property type="match status" value="1"/>
</dbReference>
<evidence type="ECO:0000313" key="5">
    <source>
        <dbReference type="Proteomes" id="UP001500067"/>
    </source>
</evidence>
<dbReference type="Proteomes" id="UP001500067">
    <property type="component" value="Unassembled WGS sequence"/>
</dbReference>
<organism evidence="4 5">
    <name type="scientific">Nemorincola caseinilytica</name>
    <dbReference type="NCBI Taxonomy" id="2054315"/>
    <lineage>
        <taxon>Bacteria</taxon>
        <taxon>Pseudomonadati</taxon>
        <taxon>Bacteroidota</taxon>
        <taxon>Chitinophagia</taxon>
        <taxon>Chitinophagales</taxon>
        <taxon>Chitinophagaceae</taxon>
        <taxon>Nemorincola</taxon>
    </lineage>
</organism>
<evidence type="ECO:0000313" key="4">
    <source>
        <dbReference type="EMBL" id="GAA4462034.1"/>
    </source>
</evidence>
<name>A0ABP8N674_9BACT</name>
<dbReference type="SUPFAM" id="SSF53756">
    <property type="entry name" value="UDP-Glycosyltransferase/glycogen phosphorylase"/>
    <property type="match status" value="1"/>
</dbReference>
<dbReference type="PANTHER" id="PTHR46401:SF2">
    <property type="entry name" value="GLYCOSYLTRANSFERASE WBBK-RELATED"/>
    <property type="match status" value="1"/>
</dbReference>
<sequence length="303" mass="34407">MANELGVTIIGKRRGHAWEQTDLPLYLARQGRPPLWNPCNTAPLLYSNNFITLHDLAFYHHPEWNSKRFAMWYNILIPRVVKGARHIFTVSETIKREITNIYHRPAQGVSVTYNGISDAMLTHERQDRPKERMILSVGSFNKRKNHHSLIKAFCESDLKNTHTLVMMGDKNRVFSETGINEEDLQRDNIKVLRDVPEQELMDMYSRAEIVVSLSLYEGFGIPVLEGLYHGCKVVCSDIAVYRELYGDVATFCDPLDTTAIAQAIRRCADGPAPYAAQVQALCNRYNYDTAADTIINVMTGGKA</sequence>
<gene>
    <name evidence="4" type="ORF">GCM10023093_07830</name>
</gene>
<dbReference type="RefSeq" id="WP_345078851.1">
    <property type="nucleotide sequence ID" value="NZ_BAABFA010000006.1"/>
</dbReference>
<keyword evidence="1" id="KW-0808">Transferase</keyword>
<accession>A0ABP8N674</accession>
<dbReference type="InterPro" id="IPR028098">
    <property type="entry name" value="Glyco_trans_4-like_N"/>
</dbReference>
<evidence type="ECO:0000259" key="2">
    <source>
        <dbReference type="Pfam" id="PF00534"/>
    </source>
</evidence>
<dbReference type="Gene3D" id="3.40.50.2000">
    <property type="entry name" value="Glycogen Phosphorylase B"/>
    <property type="match status" value="2"/>
</dbReference>
<dbReference type="CDD" id="cd03809">
    <property type="entry name" value="GT4_MtfB-like"/>
    <property type="match status" value="1"/>
</dbReference>
<protein>
    <submittedName>
        <fullName evidence="4">Glycosyltransferase family 1 protein</fullName>
    </submittedName>
</protein>
<dbReference type="Pfam" id="PF00534">
    <property type="entry name" value="Glycos_transf_1"/>
    <property type="match status" value="1"/>
</dbReference>
<dbReference type="InterPro" id="IPR001296">
    <property type="entry name" value="Glyco_trans_1"/>
</dbReference>
<feature type="domain" description="Glycosyl transferase family 1" evidence="2">
    <location>
        <begin position="128"/>
        <end position="271"/>
    </location>
</feature>
<evidence type="ECO:0000259" key="3">
    <source>
        <dbReference type="Pfam" id="PF13439"/>
    </source>
</evidence>